<proteinExistence type="predicted"/>
<feature type="transmembrane region" description="Helical" evidence="1">
    <location>
        <begin position="54"/>
        <end position="76"/>
    </location>
</feature>
<reference evidence="3" key="1">
    <citation type="journal article" date="2021" name="PeerJ">
        <title>Extensive microbial diversity within the chicken gut microbiome revealed by metagenomics and culture.</title>
        <authorList>
            <person name="Gilroy R."/>
            <person name="Ravi A."/>
            <person name="Getino M."/>
            <person name="Pursley I."/>
            <person name="Horton D.L."/>
            <person name="Alikhan N.F."/>
            <person name="Baker D."/>
            <person name="Gharbi K."/>
            <person name="Hall N."/>
            <person name="Watson M."/>
            <person name="Adriaenssens E.M."/>
            <person name="Foster-Nyarko E."/>
            <person name="Jarju S."/>
            <person name="Secka A."/>
            <person name="Antonio M."/>
            <person name="Oren A."/>
            <person name="Chaudhuri R.R."/>
            <person name="La Ragione R."/>
            <person name="Hildebrand F."/>
            <person name="Pallen M.J."/>
        </authorList>
    </citation>
    <scope>NUCLEOTIDE SEQUENCE</scope>
    <source>
        <strain evidence="3">CHK187-5294</strain>
    </source>
</reference>
<dbReference type="EMBL" id="DXCL01000046">
    <property type="protein sequence ID" value="HIZ04166.1"/>
    <property type="molecule type" value="Genomic_DNA"/>
</dbReference>
<dbReference type="AlphaFoldDB" id="A0A9D2D0B7"/>
<dbReference type="Pfam" id="PF03703">
    <property type="entry name" value="bPH_2"/>
    <property type="match status" value="1"/>
</dbReference>
<comment type="caution">
    <text evidence="3">The sequence shown here is derived from an EMBL/GenBank/DDBJ whole genome shotgun (WGS) entry which is preliminary data.</text>
</comment>
<evidence type="ECO:0000313" key="4">
    <source>
        <dbReference type="Proteomes" id="UP000824132"/>
    </source>
</evidence>
<protein>
    <submittedName>
        <fullName evidence="3">PH domain-containing protein</fullName>
    </submittedName>
</protein>
<reference evidence="3" key="2">
    <citation type="submission" date="2021-04" db="EMBL/GenBank/DDBJ databases">
        <authorList>
            <person name="Gilroy R."/>
        </authorList>
    </citation>
    <scope>NUCLEOTIDE SEQUENCE</scope>
    <source>
        <strain evidence="3">CHK187-5294</strain>
    </source>
</reference>
<feature type="transmembrane region" description="Helical" evidence="1">
    <location>
        <begin position="20"/>
        <end position="42"/>
    </location>
</feature>
<dbReference type="PANTHER" id="PTHR34473:SF2">
    <property type="entry name" value="UPF0699 TRANSMEMBRANE PROTEIN YDBT"/>
    <property type="match status" value="1"/>
</dbReference>
<feature type="transmembrane region" description="Helical" evidence="1">
    <location>
        <begin position="341"/>
        <end position="374"/>
    </location>
</feature>
<dbReference type="Proteomes" id="UP000824132">
    <property type="component" value="Unassembled WGS sequence"/>
</dbReference>
<keyword evidence="1" id="KW-0472">Membrane</keyword>
<keyword evidence="1" id="KW-0812">Transmembrane</keyword>
<keyword evidence="1" id="KW-1133">Transmembrane helix</keyword>
<feature type="transmembrane region" description="Helical" evidence="1">
    <location>
        <begin position="210"/>
        <end position="232"/>
    </location>
</feature>
<feature type="domain" description="YdbS-like PH" evidence="2">
    <location>
        <begin position="234"/>
        <end position="311"/>
    </location>
</feature>
<feature type="transmembrane region" description="Helical" evidence="1">
    <location>
        <begin position="170"/>
        <end position="190"/>
    </location>
</feature>
<evidence type="ECO:0000259" key="2">
    <source>
        <dbReference type="Pfam" id="PF03703"/>
    </source>
</evidence>
<dbReference type="InterPro" id="IPR005182">
    <property type="entry name" value="YdbS-like_PH"/>
</dbReference>
<accession>A0A9D2D0B7</accession>
<gene>
    <name evidence="3" type="ORF">H9727_07765</name>
</gene>
<evidence type="ECO:0000313" key="3">
    <source>
        <dbReference type="EMBL" id="HIZ04166.1"/>
    </source>
</evidence>
<sequence>MTNGSSQEGNRIFYLSRHRVVFYTIGVFLLSAFVAFWALNLLVGRLWEISWTELLAVLCIAVGAAVLFFIFFKLFAAQPLVSVTESGLTFKKGKKIGFVRYADITSVRENEGLLGRLTKTCKVEIETHLGAFPIYLSADEVQEFFGLIPASREPKKFEPKGRIVSGREKYAGFLSVFVQLTFLLVLVAAVNFPSVAVLLKDLSDACMYLLGLLAIYAVLLLGFWARLIYIVARFTGYVVRIEADRFSISYGKVAKTEHNLFFDSIRAFRLRQTFIDRLLGLCRVSVESAQKAKGISDNNYFPFLMKKEDAETLVFAVMPERPPLAYKKTGRSALLAYAEQSAWFAVIAIILGIFLTPLMLLLLLLPVLFVMISYKNRGYVFGENVAAFRYGVTAENIVFVRYADMRSVTAAKNLSAARNGICDADITVGQFSRVFSVGYMNDADFSELTEKLEKKVDKDNEILYTL</sequence>
<dbReference type="PANTHER" id="PTHR34473">
    <property type="entry name" value="UPF0699 TRANSMEMBRANE PROTEIN YDBS"/>
    <property type="match status" value="1"/>
</dbReference>
<organism evidence="3 4">
    <name type="scientific">Candidatus Borkfalkia avistercoris</name>
    <dbReference type="NCBI Taxonomy" id="2838504"/>
    <lineage>
        <taxon>Bacteria</taxon>
        <taxon>Bacillati</taxon>
        <taxon>Bacillota</taxon>
        <taxon>Clostridia</taxon>
        <taxon>Christensenellales</taxon>
        <taxon>Christensenellaceae</taxon>
        <taxon>Candidatus Borkfalkia</taxon>
    </lineage>
</organism>
<evidence type="ECO:0000256" key="1">
    <source>
        <dbReference type="SAM" id="Phobius"/>
    </source>
</evidence>
<name>A0A9D2D0B7_9FIRM</name>